<evidence type="ECO:0000256" key="4">
    <source>
        <dbReference type="HAMAP-Rule" id="MF_00724"/>
    </source>
</evidence>
<dbReference type="HAMAP" id="MF_00724">
    <property type="entry name" value="FliE"/>
    <property type="match status" value="1"/>
</dbReference>
<dbReference type="RefSeq" id="WP_216146246.1">
    <property type="nucleotide sequence ID" value="NZ_JAHLDV010000006.1"/>
</dbReference>
<comment type="subcellular location">
    <subcellularLocation>
        <location evidence="1 4">Bacterial flagellum basal body</location>
    </subcellularLocation>
</comment>
<accession>A0ABS6BT64</accession>
<keyword evidence="6" id="KW-0282">Flagellum</keyword>
<keyword evidence="6" id="KW-0969">Cilium</keyword>
<comment type="similarity">
    <text evidence="2 4">Belongs to the FliE family.</text>
</comment>
<dbReference type="NCBIfam" id="TIGR00205">
    <property type="entry name" value="fliE"/>
    <property type="match status" value="1"/>
</dbReference>
<comment type="caution">
    <text evidence="6">The sequence shown here is derived from an EMBL/GenBank/DDBJ whole genome shotgun (WGS) entry which is preliminary data.</text>
</comment>
<evidence type="ECO:0000313" key="6">
    <source>
        <dbReference type="EMBL" id="MBU3159043.1"/>
    </source>
</evidence>
<name>A0ABS6BT64_9CLOT</name>
<sequence>MTINVNANAASTAVLNDAKTSAANTDNSSTSGISFLDTLKEKLDVVNDKQIESDDITQSFIKGDETDIQKVMLSTAEAKLSLETAVQIRNKLVDAYDAFNRMQI</sequence>
<dbReference type="Pfam" id="PF02049">
    <property type="entry name" value="FliE"/>
    <property type="match status" value="1"/>
</dbReference>
<evidence type="ECO:0000256" key="3">
    <source>
        <dbReference type="ARBA" id="ARBA00023143"/>
    </source>
</evidence>
<dbReference type="EMBL" id="JAHLDV010000006">
    <property type="protein sequence ID" value="MBU3159043.1"/>
    <property type="molecule type" value="Genomic_DNA"/>
</dbReference>
<dbReference type="InterPro" id="IPR001624">
    <property type="entry name" value="FliE"/>
</dbReference>
<dbReference type="Proteomes" id="UP000776252">
    <property type="component" value="Unassembled WGS sequence"/>
</dbReference>
<evidence type="ECO:0000256" key="2">
    <source>
        <dbReference type="ARBA" id="ARBA00009272"/>
    </source>
</evidence>
<dbReference type="PANTHER" id="PTHR34653">
    <property type="match status" value="1"/>
</dbReference>
<evidence type="ECO:0000256" key="1">
    <source>
        <dbReference type="ARBA" id="ARBA00004117"/>
    </source>
</evidence>
<protein>
    <recommendedName>
        <fullName evidence="4 5">Flagellar hook-basal body complex protein FliE</fullName>
    </recommendedName>
</protein>
<keyword evidence="3 4" id="KW-0975">Bacterial flagellum</keyword>
<reference evidence="6 7" key="1">
    <citation type="submission" date="2021-06" db="EMBL/GenBank/DDBJ databases">
        <title>Clostridia strains as spoilage organisms.</title>
        <authorList>
            <person name="Wambui J."/>
            <person name="Stephan R."/>
            <person name="Stevens M.J.A."/>
        </authorList>
    </citation>
    <scope>NUCLEOTIDE SEQUENCE [LARGE SCALE GENOMIC DNA]</scope>
    <source>
        <strain evidence="6 7">DSM 14204</strain>
    </source>
</reference>
<evidence type="ECO:0000313" key="7">
    <source>
        <dbReference type="Proteomes" id="UP000776252"/>
    </source>
</evidence>
<evidence type="ECO:0000256" key="5">
    <source>
        <dbReference type="NCBIfam" id="TIGR00205"/>
    </source>
</evidence>
<organism evidence="6 7">
    <name type="scientific">Clostridium frigoris</name>
    <dbReference type="NCBI Taxonomy" id="205327"/>
    <lineage>
        <taxon>Bacteria</taxon>
        <taxon>Bacillati</taxon>
        <taxon>Bacillota</taxon>
        <taxon>Clostridia</taxon>
        <taxon>Eubacteriales</taxon>
        <taxon>Clostridiaceae</taxon>
        <taxon>Clostridium</taxon>
    </lineage>
</organism>
<keyword evidence="6" id="KW-0966">Cell projection</keyword>
<dbReference type="PANTHER" id="PTHR34653:SF1">
    <property type="entry name" value="FLAGELLAR HOOK-BASAL BODY COMPLEX PROTEIN FLIE"/>
    <property type="match status" value="1"/>
</dbReference>
<keyword evidence="7" id="KW-1185">Reference proteome</keyword>
<gene>
    <name evidence="4 6" type="primary">fliE</name>
    <name evidence="6" type="ORF">KPL37_04630</name>
</gene>
<proteinExistence type="inferred from homology"/>